<dbReference type="Proteomes" id="UP000784294">
    <property type="component" value="Unassembled WGS sequence"/>
</dbReference>
<evidence type="ECO:0000256" key="1">
    <source>
        <dbReference type="SAM" id="Phobius"/>
    </source>
</evidence>
<evidence type="ECO:0000313" key="2">
    <source>
        <dbReference type="EMBL" id="VEL24509.1"/>
    </source>
</evidence>
<feature type="transmembrane region" description="Helical" evidence="1">
    <location>
        <begin position="56"/>
        <end position="74"/>
    </location>
</feature>
<dbReference type="EMBL" id="CAAALY010068123">
    <property type="protein sequence ID" value="VEL24509.1"/>
    <property type="molecule type" value="Genomic_DNA"/>
</dbReference>
<feature type="transmembrane region" description="Helical" evidence="1">
    <location>
        <begin position="80"/>
        <end position="100"/>
    </location>
</feature>
<protein>
    <submittedName>
        <fullName evidence="2">Uncharacterized protein</fullName>
    </submittedName>
</protein>
<reference evidence="2" key="1">
    <citation type="submission" date="2018-11" db="EMBL/GenBank/DDBJ databases">
        <authorList>
            <consortium name="Pathogen Informatics"/>
        </authorList>
    </citation>
    <scope>NUCLEOTIDE SEQUENCE</scope>
</reference>
<dbReference type="AlphaFoldDB" id="A0A448WZZ9"/>
<keyword evidence="1" id="KW-1133">Transmembrane helix</keyword>
<evidence type="ECO:0000313" key="3">
    <source>
        <dbReference type="Proteomes" id="UP000784294"/>
    </source>
</evidence>
<comment type="caution">
    <text evidence="2">The sequence shown here is derived from an EMBL/GenBank/DDBJ whole genome shotgun (WGS) entry which is preliminary data.</text>
</comment>
<proteinExistence type="predicted"/>
<keyword evidence="3" id="KW-1185">Reference proteome</keyword>
<keyword evidence="1" id="KW-0812">Transmembrane</keyword>
<keyword evidence="1" id="KW-0472">Membrane</keyword>
<sequence>MLFPWRYFNSIFLKITFDYLKCSNLPSRCSHCFIAVPIAATAAHGLTLVVNVTDGVMASVAIVTVLAKSGFIGFDNSQSFLYWFNEIIVIMHIFYWRLVFY</sequence>
<name>A0A448WZZ9_9PLAT</name>
<gene>
    <name evidence="2" type="ORF">PXEA_LOCUS17949</name>
</gene>
<accession>A0A448WZZ9</accession>
<organism evidence="2 3">
    <name type="scientific">Protopolystoma xenopodis</name>
    <dbReference type="NCBI Taxonomy" id="117903"/>
    <lineage>
        <taxon>Eukaryota</taxon>
        <taxon>Metazoa</taxon>
        <taxon>Spiralia</taxon>
        <taxon>Lophotrochozoa</taxon>
        <taxon>Platyhelminthes</taxon>
        <taxon>Monogenea</taxon>
        <taxon>Polyopisthocotylea</taxon>
        <taxon>Polystomatidea</taxon>
        <taxon>Polystomatidae</taxon>
        <taxon>Protopolystoma</taxon>
    </lineage>
</organism>